<sequence>MASAVLVKEVSPNNMNLQCNDVDGDSIENAGETSVDRHLVEREAANDDDGETTDDPPSSERNQSSTDENQRETPLSQNEQAAIAAALSWNPLEEVDSALLSALCDARERKGLLRLERVLVEFMRDPGAAHVEVGGAYNSIVLGSGEGVDRPVVSPQTMQEIQFQQQRGLRQTSFQRLILHRLADRFRIIREVIPSSHENLITTLNLIRLVKTVESVMPQHLLIDVDLSLLVDYRNPLARDSRGSAATMPPNNHDDSVKLLSDSMGSATLQENAPPAQTSNKKSKKKMVIMKRNSAGGSGAEDKAKSKREGKSGLKGKKLVDKEKAYEEARARIFGVCETAATTATADGSNNNDGAGEVMPQLNPQSPEFAPQNTSSLGDSNHSMPSEASETPGTIEGTGKSPDPNEETSTIISSDAPKEAVSAETQGSTATSTSTSPTPSALAATTKAVYRNRQQEENDPDFKRRSDIRPAYMTMPMVNGVPYITSNPYAPNNPYVNMVNMAMGQQHPMSVMPGQQQPSHLGYYGHIHGQPPNPQAYNIYPNHNSMAPPQSPAYYVTSPPGKNYPTAVHPNAVPPTNVAGGAIPSNTVHTAPSVGKNANSDASLKKSSLSKSKREDSSSLSSSSASPPNNEIASKPPQDGPRIETCTDSQRSDAVPTFYTAEDFPALQ</sequence>
<dbReference type="Proteomes" id="UP001516023">
    <property type="component" value="Unassembled WGS sequence"/>
</dbReference>
<dbReference type="EMBL" id="JABMIG020000012">
    <property type="protein sequence ID" value="KAL3803649.1"/>
    <property type="molecule type" value="Genomic_DNA"/>
</dbReference>
<feature type="domain" description="SUZ" evidence="2">
    <location>
        <begin position="263"/>
        <end position="338"/>
    </location>
</feature>
<dbReference type="Pfam" id="PF12752">
    <property type="entry name" value="SUZ"/>
    <property type="match status" value="1"/>
</dbReference>
<gene>
    <name evidence="3" type="ORF">HJC23_003703</name>
</gene>
<protein>
    <recommendedName>
        <fullName evidence="2">SUZ domain-containing protein</fullName>
    </recommendedName>
</protein>
<feature type="compositionally biased region" description="Polar residues" evidence="1">
    <location>
        <begin position="362"/>
        <end position="392"/>
    </location>
</feature>
<dbReference type="InterPro" id="IPR024771">
    <property type="entry name" value="SUZ"/>
</dbReference>
<feature type="compositionally biased region" description="Polar residues" evidence="1">
    <location>
        <begin position="344"/>
        <end position="353"/>
    </location>
</feature>
<dbReference type="AlphaFoldDB" id="A0ABD3QTD3"/>
<feature type="compositionally biased region" description="Low complexity" evidence="1">
    <location>
        <begin position="600"/>
        <end position="610"/>
    </location>
</feature>
<accession>A0ABD3QTD3</accession>
<feature type="region of interest" description="Disordered" evidence="1">
    <location>
        <begin position="268"/>
        <end position="318"/>
    </location>
</feature>
<evidence type="ECO:0000313" key="4">
    <source>
        <dbReference type="Proteomes" id="UP001516023"/>
    </source>
</evidence>
<evidence type="ECO:0000313" key="3">
    <source>
        <dbReference type="EMBL" id="KAL3803649.1"/>
    </source>
</evidence>
<dbReference type="InterPro" id="IPR036867">
    <property type="entry name" value="R3H_dom_sf"/>
</dbReference>
<dbReference type="PANTHER" id="PTHR15672:SF8">
    <property type="entry name" value="PROTEIN ENCORE"/>
    <property type="match status" value="1"/>
</dbReference>
<feature type="compositionally biased region" description="Basic and acidic residues" evidence="1">
    <location>
        <begin position="300"/>
        <end position="318"/>
    </location>
</feature>
<dbReference type="PROSITE" id="PS51673">
    <property type="entry name" value="SUZ"/>
    <property type="match status" value="1"/>
</dbReference>
<feature type="region of interest" description="Disordered" evidence="1">
    <location>
        <begin position="344"/>
        <end position="442"/>
    </location>
</feature>
<dbReference type="InterPro" id="IPR051937">
    <property type="entry name" value="R3H_domain_containing"/>
</dbReference>
<feature type="compositionally biased region" description="Polar residues" evidence="1">
    <location>
        <begin position="268"/>
        <end position="280"/>
    </location>
</feature>
<evidence type="ECO:0000259" key="2">
    <source>
        <dbReference type="PROSITE" id="PS51673"/>
    </source>
</evidence>
<feature type="compositionally biased region" description="Low complexity" evidence="1">
    <location>
        <begin position="422"/>
        <end position="442"/>
    </location>
</feature>
<dbReference type="Gene3D" id="3.30.1370.50">
    <property type="entry name" value="R3H-like domain"/>
    <property type="match status" value="1"/>
</dbReference>
<comment type="caution">
    <text evidence="3">The sequence shown here is derived from an EMBL/GenBank/DDBJ whole genome shotgun (WGS) entry which is preliminary data.</text>
</comment>
<evidence type="ECO:0000256" key="1">
    <source>
        <dbReference type="SAM" id="MobiDB-lite"/>
    </source>
</evidence>
<feature type="compositionally biased region" description="Basic and acidic residues" evidence="1">
    <location>
        <begin position="34"/>
        <end position="45"/>
    </location>
</feature>
<keyword evidence="4" id="KW-1185">Reference proteome</keyword>
<dbReference type="SUPFAM" id="SSF82708">
    <property type="entry name" value="R3H domain"/>
    <property type="match status" value="1"/>
</dbReference>
<organism evidence="3 4">
    <name type="scientific">Cyclotella cryptica</name>
    <dbReference type="NCBI Taxonomy" id="29204"/>
    <lineage>
        <taxon>Eukaryota</taxon>
        <taxon>Sar</taxon>
        <taxon>Stramenopiles</taxon>
        <taxon>Ochrophyta</taxon>
        <taxon>Bacillariophyta</taxon>
        <taxon>Coscinodiscophyceae</taxon>
        <taxon>Thalassiosirophycidae</taxon>
        <taxon>Stephanodiscales</taxon>
        <taxon>Stephanodiscaceae</taxon>
        <taxon>Cyclotella</taxon>
    </lineage>
</organism>
<feature type="region of interest" description="Disordered" evidence="1">
    <location>
        <begin position="569"/>
        <end position="668"/>
    </location>
</feature>
<reference evidence="3 4" key="1">
    <citation type="journal article" date="2020" name="G3 (Bethesda)">
        <title>Improved Reference Genome for Cyclotella cryptica CCMP332, a Model for Cell Wall Morphogenesis, Salinity Adaptation, and Lipid Production in Diatoms (Bacillariophyta).</title>
        <authorList>
            <person name="Roberts W.R."/>
            <person name="Downey K.M."/>
            <person name="Ruck E.C."/>
            <person name="Traller J.C."/>
            <person name="Alverson A.J."/>
        </authorList>
    </citation>
    <scope>NUCLEOTIDE SEQUENCE [LARGE SCALE GENOMIC DNA]</scope>
    <source>
        <strain evidence="3 4">CCMP332</strain>
    </source>
</reference>
<feature type="region of interest" description="Disordered" evidence="1">
    <location>
        <begin position="240"/>
        <end position="259"/>
    </location>
</feature>
<feature type="region of interest" description="Disordered" evidence="1">
    <location>
        <begin position="9"/>
        <end position="79"/>
    </location>
</feature>
<feature type="compositionally biased region" description="Polar residues" evidence="1">
    <location>
        <begin position="55"/>
        <end position="79"/>
    </location>
</feature>
<dbReference type="PANTHER" id="PTHR15672">
    <property type="entry name" value="CAMP-REGULATED PHOSPHOPROTEIN 21 RELATED R3H DOMAIN CONTAINING PROTEIN"/>
    <property type="match status" value="1"/>
</dbReference>
<proteinExistence type="predicted"/>
<name>A0ABD3QTD3_9STRA</name>